<dbReference type="InterPro" id="IPR017441">
    <property type="entry name" value="Protein_kinase_ATP_BS"/>
</dbReference>
<dbReference type="InterPro" id="IPR000719">
    <property type="entry name" value="Prot_kinase_dom"/>
</dbReference>
<name>R7QPC2_CHOCR</name>
<dbReference type="InterPro" id="IPR008271">
    <property type="entry name" value="Ser/Thr_kinase_AS"/>
</dbReference>
<evidence type="ECO:0000256" key="3">
    <source>
        <dbReference type="ARBA" id="ARBA00022741"/>
    </source>
</evidence>
<dbReference type="Gene3D" id="3.30.200.20">
    <property type="entry name" value="Phosphorylase Kinase, domain 1"/>
    <property type="match status" value="1"/>
</dbReference>
<keyword evidence="2 7" id="KW-0808">Transferase</keyword>
<keyword evidence="5 6" id="KW-0067">ATP-binding</keyword>
<dbReference type="Proteomes" id="UP000012073">
    <property type="component" value="Unassembled WGS sequence"/>
</dbReference>
<comment type="activity regulation">
    <text evidence="7">Activated by threonine and tyrosine phosphorylation.</text>
</comment>
<dbReference type="Gene3D" id="1.10.510.10">
    <property type="entry name" value="Transferase(Phosphotransferase) domain 1"/>
    <property type="match status" value="1"/>
</dbReference>
<dbReference type="FunFam" id="3.30.200.20:FF:000046">
    <property type="entry name" value="Mitogen-activated protein kinase"/>
    <property type="match status" value="1"/>
</dbReference>
<dbReference type="SMART" id="SM00220">
    <property type="entry name" value="S_TKc"/>
    <property type="match status" value="1"/>
</dbReference>
<dbReference type="GO" id="GO:0005524">
    <property type="term" value="F:ATP binding"/>
    <property type="evidence" value="ECO:0007669"/>
    <property type="project" value="UniProtKB-UniRule"/>
</dbReference>
<comment type="catalytic activity">
    <reaction evidence="7">
        <text>L-threonyl-[protein] + ATP = O-phospho-L-threonyl-[protein] + ADP + H(+)</text>
        <dbReference type="Rhea" id="RHEA:46608"/>
        <dbReference type="Rhea" id="RHEA-COMP:11060"/>
        <dbReference type="Rhea" id="RHEA-COMP:11605"/>
        <dbReference type="ChEBI" id="CHEBI:15378"/>
        <dbReference type="ChEBI" id="CHEBI:30013"/>
        <dbReference type="ChEBI" id="CHEBI:30616"/>
        <dbReference type="ChEBI" id="CHEBI:61977"/>
        <dbReference type="ChEBI" id="CHEBI:456216"/>
        <dbReference type="EC" id="2.7.11.24"/>
    </reaction>
</comment>
<evidence type="ECO:0000256" key="1">
    <source>
        <dbReference type="ARBA" id="ARBA00022527"/>
    </source>
</evidence>
<accession>R7QPC2</accession>
<dbReference type="PhylomeDB" id="R7QPC2"/>
<evidence type="ECO:0000256" key="5">
    <source>
        <dbReference type="ARBA" id="ARBA00022840"/>
    </source>
</evidence>
<evidence type="ECO:0000313" key="11">
    <source>
        <dbReference type="Proteomes" id="UP000012073"/>
    </source>
</evidence>
<dbReference type="AlphaFoldDB" id="R7QPC2"/>
<dbReference type="GO" id="GO:0004707">
    <property type="term" value="F:MAP kinase activity"/>
    <property type="evidence" value="ECO:0007669"/>
    <property type="project" value="UniProtKB-EC"/>
</dbReference>
<dbReference type="RefSeq" id="XP_005719151.1">
    <property type="nucleotide sequence ID" value="XM_005719094.1"/>
</dbReference>
<comment type="similarity">
    <text evidence="7">Belongs to the protein kinase superfamily. Ser/Thr protein kinase family. MAP kinase subfamily.</text>
</comment>
<feature type="domain" description="Protein kinase" evidence="9">
    <location>
        <begin position="124"/>
        <end position="417"/>
    </location>
</feature>
<dbReference type="InterPro" id="IPR003527">
    <property type="entry name" value="MAP_kinase_CS"/>
</dbReference>
<feature type="binding site" evidence="6">
    <location>
        <position position="153"/>
    </location>
    <ligand>
        <name>ATP</name>
        <dbReference type="ChEBI" id="CHEBI:30616"/>
    </ligand>
</feature>
<dbReference type="Gramene" id="CDF39240">
    <property type="protein sequence ID" value="CDF39240"/>
    <property type="gene ID" value="CHC_T00008904001"/>
</dbReference>
<dbReference type="PROSITE" id="PS00108">
    <property type="entry name" value="PROTEIN_KINASE_ST"/>
    <property type="match status" value="1"/>
</dbReference>
<keyword evidence="1 7" id="KW-0723">Serine/threonine-protein kinase</keyword>
<evidence type="ECO:0000259" key="9">
    <source>
        <dbReference type="PROSITE" id="PS50011"/>
    </source>
</evidence>
<dbReference type="InterPro" id="IPR011009">
    <property type="entry name" value="Kinase-like_dom_sf"/>
</dbReference>
<dbReference type="OrthoDB" id="2396at2759"/>
<dbReference type="SUPFAM" id="SSF56112">
    <property type="entry name" value="Protein kinase-like (PK-like)"/>
    <property type="match status" value="1"/>
</dbReference>
<evidence type="ECO:0000256" key="2">
    <source>
        <dbReference type="ARBA" id="ARBA00022679"/>
    </source>
</evidence>
<protein>
    <recommendedName>
        <fullName evidence="7">Mitogen-activated protein kinase</fullName>
        <ecNumber evidence="7">2.7.11.24</ecNumber>
    </recommendedName>
</protein>
<comment type="cofactor">
    <cofactor evidence="7">
        <name>Mg(2+)</name>
        <dbReference type="ChEBI" id="CHEBI:18420"/>
    </cofactor>
</comment>
<evidence type="ECO:0000256" key="4">
    <source>
        <dbReference type="ARBA" id="ARBA00022777"/>
    </source>
</evidence>
<dbReference type="FunFam" id="1.10.510.10:FF:000098">
    <property type="entry name" value="Mitogen-activated protein kinase 1"/>
    <property type="match status" value="1"/>
</dbReference>
<dbReference type="CDD" id="cd07834">
    <property type="entry name" value="STKc_MAPK"/>
    <property type="match status" value="1"/>
</dbReference>
<dbReference type="STRING" id="2769.R7QPC2"/>
<keyword evidence="7" id="KW-0460">Magnesium</keyword>
<organism evidence="10 11">
    <name type="scientific">Chondrus crispus</name>
    <name type="common">Carrageen Irish moss</name>
    <name type="synonym">Polymorpha crispa</name>
    <dbReference type="NCBI Taxonomy" id="2769"/>
    <lineage>
        <taxon>Eukaryota</taxon>
        <taxon>Rhodophyta</taxon>
        <taxon>Florideophyceae</taxon>
        <taxon>Rhodymeniophycidae</taxon>
        <taxon>Gigartinales</taxon>
        <taxon>Gigartinaceae</taxon>
        <taxon>Chondrus</taxon>
    </lineage>
</organism>
<evidence type="ECO:0000256" key="7">
    <source>
        <dbReference type="RuleBase" id="RU361165"/>
    </source>
</evidence>
<dbReference type="PROSITE" id="PS50011">
    <property type="entry name" value="PROTEIN_KINASE_DOM"/>
    <property type="match status" value="1"/>
</dbReference>
<dbReference type="InterPro" id="IPR050117">
    <property type="entry name" value="MAPK"/>
</dbReference>
<dbReference type="GeneID" id="17326865"/>
<dbReference type="Pfam" id="PF00069">
    <property type="entry name" value="Pkinase"/>
    <property type="match status" value="1"/>
</dbReference>
<feature type="compositionally biased region" description="Polar residues" evidence="8">
    <location>
        <begin position="540"/>
        <end position="551"/>
    </location>
</feature>
<proteinExistence type="inferred from homology"/>
<dbReference type="PANTHER" id="PTHR24055">
    <property type="entry name" value="MITOGEN-ACTIVATED PROTEIN KINASE"/>
    <property type="match status" value="1"/>
</dbReference>
<gene>
    <name evidence="10" type="ORF">CHC_T00008904001</name>
</gene>
<feature type="region of interest" description="Disordered" evidence="8">
    <location>
        <begin position="1"/>
        <end position="75"/>
    </location>
</feature>
<dbReference type="EC" id="2.7.11.24" evidence="7"/>
<evidence type="ECO:0000256" key="8">
    <source>
        <dbReference type="SAM" id="MobiDB-lite"/>
    </source>
</evidence>
<sequence>MQHPPPAHLSHQHLRPIHPDHPHYVPHHQPLYPPLTDARLRPPPHQPSSMAHPHHPPRPSQPAHYLPPHDQPSMLTDPQAMYLAQLAAREQEAREREVIREDRLRRLRQLRKQFFEAPLVEKKYSVLQIIGEGASGVVCSAVDNKTGEAVAVKRVSRGFDKVPVSIRLLREIKFLRLLRGHENIVEMQGILLPSSTREFNDVFLLFELMPTDLNHLLRGADRLSDLHIQYFSYQILRGLAFMHGSGVFHRDLKPNNILVNEECSLRICDFGLARAAFDDPMDMVYWTDYVATRWYRAPELIMTHYTKYSTAIDIWSVGCILAEMLGNGKPLFPGRDAIDQLSLMIDVLGSPSEEAILKVQSARVREEMRRCPKRRPRPFSDLYPHAQPAALDLLSKLLDFDPSKRPSAAEALHHPYFKELNENVAELPSRPIPKHEFAFERQRHTREGMRKLFLEEILLYHPERSREYLQGPDRQCGFDIPSQADTFANAMRSVQEGIAQRKTTSMPKHKFKPITDAYLAKRAAERKKAGGEGGDEDSKNATMTDVSTSPSGRLPIGSSASWYGGPSRSTAVNYEAPNVVLDEDPFGVGAVKVEEDMGMVRVNSAGIESVR</sequence>
<dbReference type="EMBL" id="HG002012">
    <property type="protein sequence ID" value="CDF39240.1"/>
    <property type="molecule type" value="Genomic_DNA"/>
</dbReference>
<dbReference type="OMA" id="HEFAFER"/>
<dbReference type="PROSITE" id="PS00107">
    <property type="entry name" value="PROTEIN_KINASE_ATP"/>
    <property type="match status" value="1"/>
</dbReference>
<keyword evidence="4 7" id="KW-0418">Kinase</keyword>
<reference evidence="11" key="1">
    <citation type="journal article" date="2013" name="Proc. Natl. Acad. Sci. U.S.A.">
        <title>Genome structure and metabolic features in the red seaweed Chondrus crispus shed light on evolution of the Archaeplastida.</title>
        <authorList>
            <person name="Collen J."/>
            <person name="Porcel B."/>
            <person name="Carre W."/>
            <person name="Ball S.G."/>
            <person name="Chaparro C."/>
            <person name="Tonon T."/>
            <person name="Barbeyron T."/>
            <person name="Michel G."/>
            <person name="Noel B."/>
            <person name="Valentin K."/>
            <person name="Elias M."/>
            <person name="Artiguenave F."/>
            <person name="Arun A."/>
            <person name="Aury J.M."/>
            <person name="Barbosa-Neto J.F."/>
            <person name="Bothwell J.H."/>
            <person name="Bouget F.Y."/>
            <person name="Brillet L."/>
            <person name="Cabello-Hurtado F."/>
            <person name="Capella-Gutierrez S."/>
            <person name="Charrier B."/>
            <person name="Cladiere L."/>
            <person name="Cock J.M."/>
            <person name="Coelho S.M."/>
            <person name="Colleoni C."/>
            <person name="Czjzek M."/>
            <person name="Da Silva C."/>
            <person name="Delage L."/>
            <person name="Denoeud F."/>
            <person name="Deschamps P."/>
            <person name="Dittami S.M."/>
            <person name="Gabaldon T."/>
            <person name="Gachon C.M."/>
            <person name="Groisillier A."/>
            <person name="Herve C."/>
            <person name="Jabbari K."/>
            <person name="Katinka M."/>
            <person name="Kloareg B."/>
            <person name="Kowalczyk N."/>
            <person name="Labadie K."/>
            <person name="Leblanc C."/>
            <person name="Lopez P.J."/>
            <person name="McLachlan D.H."/>
            <person name="Meslet-Cladiere L."/>
            <person name="Moustafa A."/>
            <person name="Nehr Z."/>
            <person name="Nyvall Collen P."/>
            <person name="Panaud O."/>
            <person name="Partensky F."/>
            <person name="Poulain J."/>
            <person name="Rensing S.A."/>
            <person name="Rousvoal S."/>
            <person name="Samson G."/>
            <person name="Symeonidi A."/>
            <person name="Weissenbach J."/>
            <person name="Zambounis A."/>
            <person name="Wincker P."/>
            <person name="Boyen C."/>
        </authorList>
    </citation>
    <scope>NUCLEOTIDE SEQUENCE [LARGE SCALE GENOMIC DNA]</scope>
    <source>
        <strain evidence="11">cv. Stackhouse</strain>
    </source>
</reference>
<dbReference type="KEGG" id="ccp:CHC_T00008904001"/>
<keyword evidence="3 6" id="KW-0547">Nucleotide-binding</keyword>
<feature type="region of interest" description="Disordered" evidence="8">
    <location>
        <begin position="524"/>
        <end position="562"/>
    </location>
</feature>
<evidence type="ECO:0000313" key="10">
    <source>
        <dbReference type="EMBL" id="CDF39240.1"/>
    </source>
</evidence>
<keyword evidence="11" id="KW-1185">Reference proteome</keyword>
<evidence type="ECO:0000256" key="6">
    <source>
        <dbReference type="PROSITE-ProRule" id="PRU10141"/>
    </source>
</evidence>
<dbReference type="PROSITE" id="PS01351">
    <property type="entry name" value="MAPK"/>
    <property type="match status" value="1"/>
</dbReference>